<sequence length="146" mass="16601">MTTKPLLLITIAALTIFVSSCKTYYMPVGTFLEQVPTLETVNLRQVTAQDPLGHKHTYSVYPIDSIKCFDKDGTSYKLKNGPSIEIRFTDINGKRSTFYFDRTWVIQDSVIGVQSKILSLKKAIPVSTIKTIEVQDGRKKYKYINQ</sequence>
<accession>A0A1G8K7T2</accession>
<name>A0A1G8K7T2_9SPHI</name>
<evidence type="ECO:0000313" key="2">
    <source>
        <dbReference type="Proteomes" id="UP000199705"/>
    </source>
</evidence>
<gene>
    <name evidence="1" type="ORF">SAMN05192573_12022</name>
</gene>
<protein>
    <recommendedName>
        <fullName evidence="3">Lipoprotein</fullName>
    </recommendedName>
</protein>
<evidence type="ECO:0000313" key="1">
    <source>
        <dbReference type="EMBL" id="SDI39463.1"/>
    </source>
</evidence>
<dbReference type="PROSITE" id="PS51257">
    <property type="entry name" value="PROKAR_LIPOPROTEIN"/>
    <property type="match status" value="1"/>
</dbReference>
<dbReference type="EMBL" id="FNCG01000020">
    <property type="protein sequence ID" value="SDI39463.1"/>
    <property type="molecule type" value="Genomic_DNA"/>
</dbReference>
<dbReference type="RefSeq" id="WP_091174772.1">
    <property type="nucleotide sequence ID" value="NZ_FNCG01000020.1"/>
</dbReference>
<dbReference type="AlphaFoldDB" id="A0A1G8K7T2"/>
<dbReference type="Proteomes" id="UP000199705">
    <property type="component" value="Unassembled WGS sequence"/>
</dbReference>
<keyword evidence="2" id="KW-1185">Reference proteome</keyword>
<proteinExistence type="predicted"/>
<reference evidence="2" key="1">
    <citation type="submission" date="2016-10" db="EMBL/GenBank/DDBJ databases">
        <authorList>
            <person name="Varghese N."/>
            <person name="Submissions S."/>
        </authorList>
    </citation>
    <scope>NUCLEOTIDE SEQUENCE [LARGE SCALE GENOMIC DNA]</scope>
    <source>
        <strain evidence="2">Gh-67</strain>
    </source>
</reference>
<organism evidence="1 2">
    <name type="scientific">Mucilaginibacter gossypii</name>
    <dbReference type="NCBI Taxonomy" id="551996"/>
    <lineage>
        <taxon>Bacteria</taxon>
        <taxon>Pseudomonadati</taxon>
        <taxon>Bacteroidota</taxon>
        <taxon>Sphingobacteriia</taxon>
        <taxon>Sphingobacteriales</taxon>
        <taxon>Sphingobacteriaceae</taxon>
        <taxon>Mucilaginibacter</taxon>
    </lineage>
</organism>
<evidence type="ECO:0008006" key="3">
    <source>
        <dbReference type="Google" id="ProtNLM"/>
    </source>
</evidence>